<dbReference type="InterPro" id="IPR018513">
    <property type="entry name" value="Cell_synthase_bac"/>
</dbReference>
<feature type="compositionally biased region" description="Low complexity" evidence="7">
    <location>
        <begin position="84"/>
        <end position="97"/>
    </location>
</feature>
<comment type="pathway">
    <text evidence="6">Glycan metabolism; bacterial cellulose biosynthesis.</text>
</comment>
<dbReference type="STRING" id="1211777.BN77_1379"/>
<dbReference type="PANTHER" id="PTHR39083">
    <property type="entry name" value="CYCLIC DI-GMP-BINDING PROTEIN"/>
    <property type="match status" value="1"/>
</dbReference>
<dbReference type="AlphaFoldDB" id="K0PCF1"/>
<keyword evidence="3 6" id="KW-0812">Transmembrane</keyword>
<gene>
    <name evidence="8" type="primary">celB</name>
    <name evidence="8" type="ORF">BN77_1379</name>
</gene>
<keyword evidence="2 6" id="KW-1003">Cell membrane</keyword>
<organism evidence="8 9">
    <name type="scientific">Rhizobium mesoamericanum STM3625</name>
    <dbReference type="NCBI Taxonomy" id="1211777"/>
    <lineage>
        <taxon>Bacteria</taxon>
        <taxon>Pseudomonadati</taxon>
        <taxon>Pseudomonadota</taxon>
        <taxon>Alphaproteobacteria</taxon>
        <taxon>Hyphomicrobiales</taxon>
        <taxon>Rhizobiaceae</taxon>
        <taxon>Rhizobium/Agrobacterium group</taxon>
        <taxon>Rhizobium</taxon>
    </lineage>
</organism>
<dbReference type="eggNOG" id="COG3266">
    <property type="taxonomic scope" value="Bacteria"/>
</dbReference>
<dbReference type="PANTHER" id="PTHR39083:SF1">
    <property type="entry name" value="CYCLIC DI-GMP-BINDING PROTEIN"/>
    <property type="match status" value="1"/>
</dbReference>
<sequence>MKTIPSIAGFLLFASAVAYAQIAPFDMSREREQGGGPMIPRLTLPSAPAPAVVPQMPAESPAPAPAPSGAPPTPPFSMGSTSRPASAPPSAEAAPAKPASPPTQLQPLRERAAEPVNPAPAPPVPPVRPSSQRTGAAALQRYVIPFAKFGLDGEYDRKSWSIYITPEQAAAPAKLNFSYQNAVVVAPEASQLTVLLNDRIVGQQPIASSDSPSNVSFEVPVGLLQPGANLLTFEATQRHRTDCTVQSTYELWTDIDPAKTYLSFIGQEAARFSSTDAIRAIGVDETGRTRINFVVPALAQPGTTKPLLRLAQGLAILSGMPNETFSFTPDMPPQSGAGRMTVVVGTPSELQTVIATPPAAQAAPLASFVTDPKSGGPVLLVSGPSWPAISSAIDTVVSTTDRPATAIRDALATQRWSAPDAPLVLSATNLTFAQLGVRTAEFSGRRFRTNFNIAVPSDFYANAYGEATVLLDAAYTQNVLPGSHIDIYVNGNIASTVPISSTGGGIFRHLPIRVTMRHFKPGLNSLSLEAILMTKEDEVCVPGTTADAAPRFALFDTSELHIPDFARIGQRPNLAGLSGTGYPYNRAVQPTPLFIDRIDSDTLSATATLLGRMAVVAGRPIEVEPAATAGAIGERDAIFIGSISQMPPAVLAQLNIAPTIPATWRPSETAQSNQTEPSVTFDDWRSKVRGGVWRGQITSFQEWLRRNFDISLSSLQFVPGSEEVFTPRKTDSFLIAQGKSAAGGSSWTIVTAPSAEDLREGVEAITTHVNWPQVAGRITTFSGKTGKVESVPIGRFDFVASQPWSLSNYRLIAANWLSTNILSYAFLLVVLSLLIGVTTASMLSRLGRRE</sequence>
<name>K0PCF1_9HYPH</name>
<dbReference type="UniPathway" id="UPA00694"/>
<evidence type="ECO:0000256" key="3">
    <source>
        <dbReference type="ARBA" id="ARBA00022692"/>
    </source>
</evidence>
<evidence type="ECO:0000256" key="5">
    <source>
        <dbReference type="ARBA" id="ARBA00023136"/>
    </source>
</evidence>
<keyword evidence="6" id="KW-0997">Cell inner membrane</keyword>
<comment type="subcellular location">
    <subcellularLocation>
        <location evidence="6">Cell inner membrane</location>
    </subcellularLocation>
    <subcellularLocation>
        <location evidence="1">Cell membrane</location>
        <topology evidence="1">Single-pass membrane protein</topology>
    </subcellularLocation>
</comment>
<evidence type="ECO:0000256" key="4">
    <source>
        <dbReference type="ARBA" id="ARBA00022989"/>
    </source>
</evidence>
<evidence type="ECO:0000313" key="9">
    <source>
        <dbReference type="Proteomes" id="UP000009319"/>
    </source>
</evidence>
<comment type="similarity">
    <text evidence="6">Belongs to the AcsB/BcsB family.</text>
</comment>
<feature type="chain" id="PRO_5015214965" description="Cyclic di-GMP-binding protein" evidence="6">
    <location>
        <begin position="21"/>
        <end position="850"/>
    </location>
</feature>
<keyword evidence="5 6" id="KW-0472">Membrane</keyword>
<keyword evidence="9" id="KW-1185">Reference proteome</keyword>
<evidence type="ECO:0000256" key="7">
    <source>
        <dbReference type="SAM" id="MobiDB-lite"/>
    </source>
</evidence>
<feature type="compositionally biased region" description="Pro residues" evidence="7">
    <location>
        <begin position="117"/>
        <end position="128"/>
    </location>
</feature>
<dbReference type="EMBL" id="CANI01000002">
    <property type="protein sequence ID" value="CCM74261.1"/>
    <property type="molecule type" value="Genomic_DNA"/>
</dbReference>
<evidence type="ECO:0000256" key="2">
    <source>
        <dbReference type="ARBA" id="ARBA00022475"/>
    </source>
</evidence>
<dbReference type="GO" id="GO:0006011">
    <property type="term" value="P:UDP-alpha-D-glucose metabolic process"/>
    <property type="evidence" value="ECO:0007669"/>
    <property type="project" value="InterPro"/>
</dbReference>
<comment type="subunit">
    <text evidence="6">Tightly associated with the cellulose synthase catalytic subunit.</text>
</comment>
<dbReference type="Proteomes" id="UP000009319">
    <property type="component" value="Unassembled WGS sequence"/>
</dbReference>
<feature type="signal peptide" evidence="6">
    <location>
        <begin position="1"/>
        <end position="20"/>
    </location>
</feature>
<proteinExistence type="inferred from homology"/>
<comment type="function">
    <text evidence="6">Binds the cellulose synthase activator, bis-(3'-5') cyclic diguanylic acid (c-di-GMP).</text>
</comment>
<evidence type="ECO:0000256" key="6">
    <source>
        <dbReference type="RuleBase" id="RU365021"/>
    </source>
</evidence>
<protein>
    <recommendedName>
        <fullName evidence="6">Cyclic di-GMP-binding protein</fullName>
    </recommendedName>
    <alternativeName>
        <fullName evidence="6">Cellulose synthase regulatory subunit</fullName>
    </alternativeName>
</protein>
<reference evidence="8 9" key="1">
    <citation type="journal article" date="2013" name="Genome Announc.">
        <title>Draft Genome Sequence of Rhizobium mesoamericanum STM3625, a Nitrogen-Fixing Symbiont of Mimosa pudica Isolated in French Guiana (South America).</title>
        <authorList>
            <person name="Moulin L."/>
            <person name="Mornico D."/>
            <person name="Melkonian R."/>
            <person name="Klonowska A."/>
        </authorList>
    </citation>
    <scope>NUCLEOTIDE SEQUENCE [LARGE SCALE GENOMIC DNA]</scope>
    <source>
        <strain evidence="8 9">STM3625</strain>
    </source>
</reference>
<dbReference type="Pfam" id="PF03170">
    <property type="entry name" value="BcsB"/>
    <property type="match status" value="1"/>
</dbReference>
<feature type="transmembrane region" description="Helical" evidence="6">
    <location>
        <begin position="821"/>
        <end position="843"/>
    </location>
</feature>
<keyword evidence="4 6" id="KW-1133">Transmembrane helix</keyword>
<dbReference type="HOGENOM" id="CLU_345364_0_0_5"/>
<dbReference type="GO" id="GO:0030244">
    <property type="term" value="P:cellulose biosynthetic process"/>
    <property type="evidence" value="ECO:0007669"/>
    <property type="project" value="UniProtKB-KW"/>
</dbReference>
<keyword evidence="6" id="KW-0732">Signal</keyword>
<evidence type="ECO:0000313" key="8">
    <source>
        <dbReference type="EMBL" id="CCM74261.1"/>
    </source>
</evidence>
<evidence type="ECO:0000256" key="1">
    <source>
        <dbReference type="ARBA" id="ARBA00004162"/>
    </source>
</evidence>
<dbReference type="GO" id="GO:0005886">
    <property type="term" value="C:plasma membrane"/>
    <property type="evidence" value="ECO:0007669"/>
    <property type="project" value="UniProtKB-SubCell"/>
</dbReference>
<dbReference type="RefSeq" id="WP_007529756.1">
    <property type="nucleotide sequence ID" value="NZ_HF536772.1"/>
</dbReference>
<keyword evidence="6" id="KW-0973">c-di-GMP</keyword>
<keyword evidence="6" id="KW-0135">Cellulose biosynthesis</keyword>
<feature type="region of interest" description="Disordered" evidence="7">
    <location>
        <begin position="30"/>
        <end position="133"/>
    </location>
</feature>
<accession>K0PCF1</accession>
<feature type="compositionally biased region" description="Low complexity" evidence="7">
    <location>
        <begin position="45"/>
        <end position="59"/>
    </location>
</feature>
<dbReference type="Gene3D" id="2.60.120.260">
    <property type="entry name" value="Galactose-binding domain-like"/>
    <property type="match status" value="2"/>
</dbReference>
<comment type="caution">
    <text evidence="8">The sequence shown here is derived from an EMBL/GenBank/DDBJ whole genome shotgun (WGS) entry which is preliminary data.</text>
</comment>
<feature type="compositionally biased region" description="Pro residues" evidence="7">
    <location>
        <begin position="60"/>
        <end position="75"/>
    </location>
</feature>